<evidence type="ECO:0000313" key="3">
    <source>
        <dbReference type="Proteomes" id="UP000218505"/>
    </source>
</evidence>
<dbReference type="PROSITE" id="PS50005">
    <property type="entry name" value="TPR"/>
    <property type="match status" value="1"/>
</dbReference>
<organism evidence="2 3">
    <name type="scientific">Actinosynnema pretiosum</name>
    <dbReference type="NCBI Taxonomy" id="42197"/>
    <lineage>
        <taxon>Bacteria</taxon>
        <taxon>Bacillati</taxon>
        <taxon>Actinomycetota</taxon>
        <taxon>Actinomycetes</taxon>
        <taxon>Pseudonocardiales</taxon>
        <taxon>Pseudonocardiaceae</taxon>
        <taxon>Actinosynnema</taxon>
    </lineage>
</organism>
<dbReference type="RefSeq" id="WP_096491589.1">
    <property type="nucleotide sequence ID" value="NZ_CP023445.1"/>
</dbReference>
<feature type="repeat" description="TPR" evidence="1">
    <location>
        <begin position="4"/>
        <end position="37"/>
    </location>
</feature>
<name>A0A290Z0W0_9PSEU</name>
<proteinExistence type="predicted"/>
<dbReference type="Pfam" id="PF13432">
    <property type="entry name" value="TPR_16"/>
    <property type="match status" value="1"/>
</dbReference>
<reference evidence="2" key="1">
    <citation type="submission" date="2017-09" db="EMBL/GenBank/DDBJ databases">
        <title>Complete Genome Sequence of ansamitocin-producing Bacterium Actinosynnema pretiosum X47.</title>
        <authorList>
            <person name="Cao G."/>
            <person name="Zong G."/>
            <person name="Zhong C."/>
            <person name="Fu J."/>
        </authorList>
    </citation>
    <scope>NUCLEOTIDE SEQUENCE [LARGE SCALE GENOMIC DNA]</scope>
    <source>
        <strain evidence="2">X47</strain>
    </source>
</reference>
<dbReference type="KEGG" id="apre:CNX65_04225"/>
<protein>
    <submittedName>
        <fullName evidence="2">Uncharacterized protein</fullName>
    </submittedName>
</protein>
<keyword evidence="1" id="KW-0802">TPR repeat</keyword>
<dbReference type="Proteomes" id="UP000218505">
    <property type="component" value="Chromosome"/>
</dbReference>
<keyword evidence="3" id="KW-1185">Reference proteome</keyword>
<dbReference type="InterPro" id="IPR019734">
    <property type="entry name" value="TPR_rpt"/>
</dbReference>
<evidence type="ECO:0000256" key="1">
    <source>
        <dbReference type="PROSITE-ProRule" id="PRU00339"/>
    </source>
</evidence>
<gene>
    <name evidence="2" type="ORF">CNX65_04225</name>
</gene>
<dbReference type="SMART" id="SM00028">
    <property type="entry name" value="TPR"/>
    <property type="match status" value="3"/>
</dbReference>
<dbReference type="InterPro" id="IPR011990">
    <property type="entry name" value="TPR-like_helical_dom_sf"/>
</dbReference>
<dbReference type="AlphaFoldDB" id="A0A290Z0W0"/>
<evidence type="ECO:0000313" key="2">
    <source>
        <dbReference type="EMBL" id="ATE52589.1"/>
    </source>
</evidence>
<dbReference type="EMBL" id="CP023445">
    <property type="protein sequence ID" value="ATE52589.1"/>
    <property type="molecule type" value="Genomic_DNA"/>
</dbReference>
<dbReference type="Gene3D" id="1.25.40.10">
    <property type="entry name" value="Tetratricopeptide repeat domain"/>
    <property type="match status" value="1"/>
</dbReference>
<dbReference type="SUPFAM" id="SSF48452">
    <property type="entry name" value="TPR-like"/>
    <property type="match status" value="1"/>
</dbReference>
<accession>A0A290Z0W0</accession>
<sequence>MTDVRDLLRQGRIFRGAGNPSTAARHFARAAELAPDDRTVLTELALAHFQSAALPRAEEVLLRLVELDPSDGYARRLLGRTLSRQSRHAEALPQLKLAAALTGDPEVAAEVGRVQERLAPQV</sequence>